<protein>
    <submittedName>
        <fullName evidence="1">Uncharacterized protein</fullName>
    </submittedName>
</protein>
<dbReference type="EMBL" id="CASHSV030000109">
    <property type="protein sequence ID" value="CAJ2647497.1"/>
    <property type="molecule type" value="Genomic_DNA"/>
</dbReference>
<reference evidence="1" key="1">
    <citation type="submission" date="2023-10" db="EMBL/GenBank/DDBJ databases">
        <authorList>
            <person name="Rodriguez Cubillos JULIANA M."/>
            <person name="De Vega J."/>
        </authorList>
    </citation>
    <scope>NUCLEOTIDE SEQUENCE</scope>
</reference>
<name>A0ACB0JQW3_TRIPR</name>
<dbReference type="Proteomes" id="UP001177021">
    <property type="component" value="Unassembled WGS sequence"/>
</dbReference>
<evidence type="ECO:0000313" key="2">
    <source>
        <dbReference type="Proteomes" id="UP001177021"/>
    </source>
</evidence>
<gene>
    <name evidence="1" type="ORF">MILVUS5_LOCUS16008</name>
</gene>
<organism evidence="1 2">
    <name type="scientific">Trifolium pratense</name>
    <name type="common">Red clover</name>
    <dbReference type="NCBI Taxonomy" id="57577"/>
    <lineage>
        <taxon>Eukaryota</taxon>
        <taxon>Viridiplantae</taxon>
        <taxon>Streptophyta</taxon>
        <taxon>Embryophyta</taxon>
        <taxon>Tracheophyta</taxon>
        <taxon>Spermatophyta</taxon>
        <taxon>Magnoliopsida</taxon>
        <taxon>eudicotyledons</taxon>
        <taxon>Gunneridae</taxon>
        <taxon>Pentapetalae</taxon>
        <taxon>rosids</taxon>
        <taxon>fabids</taxon>
        <taxon>Fabales</taxon>
        <taxon>Fabaceae</taxon>
        <taxon>Papilionoideae</taxon>
        <taxon>50 kb inversion clade</taxon>
        <taxon>NPAAA clade</taxon>
        <taxon>Hologalegina</taxon>
        <taxon>IRL clade</taxon>
        <taxon>Trifolieae</taxon>
        <taxon>Trifolium</taxon>
    </lineage>
</organism>
<accession>A0ACB0JQW3</accession>
<proteinExistence type="predicted"/>
<comment type="caution">
    <text evidence="1">The sequence shown here is derived from an EMBL/GenBank/DDBJ whole genome shotgun (WGS) entry which is preliminary data.</text>
</comment>
<sequence>MYHWIMDNLGNMRYSRDYCLAYRLYNPDSFISSSTAKCFTEPTKKSWLALLEDQLESDIRLTEHVKGRLKLLQESGADPEHIARVHSKLQIMLASLETDKAEIELEKKDIAEAQKHATKVSKQQVKRPRQIAKPGKQSTEVSKYMEIINNTEVPMQLVKRPRQIAKSGKQTTEVPKQQEKELRPIINNTEVPMQQNKVLEA</sequence>
<evidence type="ECO:0000313" key="1">
    <source>
        <dbReference type="EMBL" id="CAJ2647497.1"/>
    </source>
</evidence>
<keyword evidence="2" id="KW-1185">Reference proteome</keyword>